<name>A0A9X1TW46_9SPHN</name>
<dbReference type="InterPro" id="IPR025514">
    <property type="entry name" value="DUF4402"/>
</dbReference>
<organism evidence="2 3">
    <name type="scientific">Sphingomonas cremea</name>
    <dbReference type="NCBI Taxonomy" id="2904799"/>
    <lineage>
        <taxon>Bacteria</taxon>
        <taxon>Pseudomonadati</taxon>
        <taxon>Pseudomonadota</taxon>
        <taxon>Alphaproteobacteria</taxon>
        <taxon>Sphingomonadales</taxon>
        <taxon>Sphingomonadaceae</taxon>
        <taxon>Sphingomonas</taxon>
    </lineage>
</organism>
<protein>
    <submittedName>
        <fullName evidence="2">DUF4402 domain-containing protein</fullName>
    </submittedName>
</protein>
<dbReference type="EMBL" id="JAKFGM010000002">
    <property type="protein sequence ID" value="MCF2514899.1"/>
    <property type="molecule type" value="Genomic_DNA"/>
</dbReference>
<evidence type="ECO:0000256" key="1">
    <source>
        <dbReference type="SAM" id="SignalP"/>
    </source>
</evidence>
<keyword evidence="1" id="KW-0732">Signal</keyword>
<dbReference type="AlphaFoldDB" id="A0A9X1TW46"/>
<feature type="signal peptide" evidence="1">
    <location>
        <begin position="1"/>
        <end position="22"/>
    </location>
</feature>
<gene>
    <name evidence="2" type="ORF">LVY65_07450</name>
</gene>
<evidence type="ECO:0000313" key="3">
    <source>
        <dbReference type="Proteomes" id="UP001139410"/>
    </source>
</evidence>
<proteinExistence type="predicted"/>
<dbReference type="RefSeq" id="WP_235067392.1">
    <property type="nucleotide sequence ID" value="NZ_JAKFGM010000002.1"/>
</dbReference>
<reference evidence="2" key="1">
    <citation type="submission" date="2022-01" db="EMBL/GenBank/DDBJ databases">
        <authorList>
            <person name="Jo J.-H."/>
            <person name="Im W.-T."/>
        </authorList>
    </citation>
    <scope>NUCLEOTIDE SEQUENCE</scope>
    <source>
        <strain evidence="2">G124</strain>
    </source>
</reference>
<accession>A0A9X1TW46</accession>
<sequence>MKQFIPPLAIGAVMALAAPAQAAPVAASPSAQAQALILVPLTLTKVDDLDFGTVISSPISGTVVIPADGSARSAAGGVTLVPSDPGLRARFAGAGSPGRLVIINATNPGTLSNGLGDTVTILALTLDGSPIRTIDPTTRAYFFHVGGILQINANQAEGLYSAQFDVTAEYL</sequence>
<dbReference type="Pfam" id="PF14352">
    <property type="entry name" value="DUF4402"/>
    <property type="match status" value="1"/>
</dbReference>
<comment type="caution">
    <text evidence="2">The sequence shown here is derived from an EMBL/GenBank/DDBJ whole genome shotgun (WGS) entry which is preliminary data.</text>
</comment>
<feature type="chain" id="PRO_5040752313" evidence="1">
    <location>
        <begin position="23"/>
        <end position="171"/>
    </location>
</feature>
<keyword evidence="3" id="KW-1185">Reference proteome</keyword>
<dbReference type="Proteomes" id="UP001139410">
    <property type="component" value="Unassembled WGS sequence"/>
</dbReference>
<evidence type="ECO:0000313" key="2">
    <source>
        <dbReference type="EMBL" id="MCF2514899.1"/>
    </source>
</evidence>